<dbReference type="Gene3D" id="2.10.90.10">
    <property type="entry name" value="Cystine-knot cytokines"/>
    <property type="match status" value="1"/>
</dbReference>
<dbReference type="EMBL" id="BEZZ01000899">
    <property type="protein sequence ID" value="GCC36867.1"/>
    <property type="molecule type" value="Genomic_DNA"/>
</dbReference>
<feature type="region of interest" description="Disordered" evidence="6">
    <location>
        <begin position="161"/>
        <end position="227"/>
    </location>
</feature>
<feature type="compositionally biased region" description="Basic and acidic residues" evidence="6">
    <location>
        <begin position="102"/>
        <end position="112"/>
    </location>
</feature>
<evidence type="ECO:0000313" key="9">
    <source>
        <dbReference type="EMBL" id="GCC36867.1"/>
    </source>
</evidence>
<organism evidence="9 10">
    <name type="scientific">Chiloscyllium punctatum</name>
    <name type="common">Brownbanded bambooshark</name>
    <name type="synonym">Hemiscyllium punctatum</name>
    <dbReference type="NCBI Taxonomy" id="137246"/>
    <lineage>
        <taxon>Eukaryota</taxon>
        <taxon>Metazoa</taxon>
        <taxon>Chordata</taxon>
        <taxon>Craniata</taxon>
        <taxon>Vertebrata</taxon>
        <taxon>Chondrichthyes</taxon>
        <taxon>Elasmobranchii</taxon>
        <taxon>Galeomorphii</taxon>
        <taxon>Galeoidea</taxon>
        <taxon>Orectolobiformes</taxon>
        <taxon>Hemiscylliidae</taxon>
        <taxon>Chiloscyllium</taxon>
    </lineage>
</organism>
<dbReference type="GO" id="GO:0003002">
    <property type="term" value="P:regionalization"/>
    <property type="evidence" value="ECO:0007669"/>
    <property type="project" value="UniProtKB-ARBA"/>
</dbReference>
<feature type="chain" id="PRO_5019256769" description="CTCK domain-containing protein" evidence="7">
    <location>
        <begin position="19"/>
        <end position="337"/>
    </location>
</feature>
<dbReference type="STRING" id="137246.A0A401T2R0"/>
<comment type="similarity">
    <text evidence="2">Belongs to the DAN family.</text>
</comment>
<evidence type="ECO:0000256" key="3">
    <source>
        <dbReference type="ARBA" id="ARBA00022525"/>
    </source>
</evidence>
<evidence type="ECO:0000256" key="2">
    <source>
        <dbReference type="ARBA" id="ARBA00007872"/>
    </source>
</evidence>
<feature type="region of interest" description="Disordered" evidence="6">
    <location>
        <begin position="82"/>
        <end position="136"/>
    </location>
</feature>
<dbReference type="InterPro" id="IPR029034">
    <property type="entry name" value="Cystine-knot_cytokine"/>
</dbReference>
<evidence type="ECO:0000256" key="6">
    <source>
        <dbReference type="SAM" id="MobiDB-lite"/>
    </source>
</evidence>
<dbReference type="InterPro" id="IPR016860">
    <property type="entry name" value="Cerberus"/>
</dbReference>
<dbReference type="InterPro" id="IPR006207">
    <property type="entry name" value="Cys_knot_C"/>
</dbReference>
<dbReference type="PANTHER" id="PTHR15273">
    <property type="entry name" value="DAN DOMAIN FAMILY MEMBER 5"/>
    <property type="match status" value="1"/>
</dbReference>
<dbReference type="OrthoDB" id="9950584at2759"/>
<sequence length="337" mass="36693">MLTFQTKLILSLFLTATGLRFLPPQDDGEEAMSSGDSPPGSSELDLEGVPERFRAGFSSVHGPRLSVPRLWSTFLGLQGKRAGLGAGDLPSRSRAGGSWRNRVLEAARDGPARRVPSPAGGERVAQPPQPGSGREAAGAFRIRTATGYGVWGTVPAGTRFRAARQRWRPPSENTTPRRRPSVDDAAKGREEALARDGRRSSSPTDQPSTAAAALSWNNNHDAENRQRSAEEAWRRLIEKGRGVTEEIVLPLSEQEASRSSCRAVPFTQSISHLNCKAFNIQNQLCFGQCSSFFIPGAEQRLNQSCSRCFPSQLRKIVVSLECEGVLVVSRNITVVEE</sequence>
<feature type="compositionally biased region" description="Basic and acidic residues" evidence="6">
    <location>
        <begin position="180"/>
        <end position="199"/>
    </location>
</feature>
<gene>
    <name evidence="9" type="ORF">chiPu_0015367</name>
</gene>
<keyword evidence="10" id="KW-1185">Reference proteome</keyword>
<dbReference type="GO" id="GO:0048513">
    <property type="term" value="P:animal organ development"/>
    <property type="evidence" value="ECO:0007669"/>
    <property type="project" value="UniProtKB-ARBA"/>
</dbReference>
<dbReference type="AlphaFoldDB" id="A0A401T2R0"/>
<dbReference type="Pfam" id="PF03045">
    <property type="entry name" value="DAN"/>
    <property type="match status" value="1"/>
</dbReference>
<dbReference type="SMART" id="SM00041">
    <property type="entry name" value="CT"/>
    <property type="match status" value="1"/>
</dbReference>
<proteinExistence type="inferred from homology"/>
<dbReference type="GO" id="GO:0005576">
    <property type="term" value="C:extracellular region"/>
    <property type="evidence" value="ECO:0007669"/>
    <property type="project" value="UniProtKB-SubCell"/>
</dbReference>
<dbReference type="InterPro" id="IPR004133">
    <property type="entry name" value="DAN_dom"/>
</dbReference>
<accession>A0A401T2R0</accession>
<evidence type="ECO:0000313" key="10">
    <source>
        <dbReference type="Proteomes" id="UP000287033"/>
    </source>
</evidence>
<feature type="signal peptide" evidence="7">
    <location>
        <begin position="1"/>
        <end position="18"/>
    </location>
</feature>
<evidence type="ECO:0000259" key="8">
    <source>
        <dbReference type="SMART" id="SM00041"/>
    </source>
</evidence>
<feature type="compositionally biased region" description="Polar residues" evidence="6">
    <location>
        <begin position="200"/>
        <end position="219"/>
    </location>
</feature>
<feature type="region of interest" description="Disordered" evidence="6">
    <location>
        <begin position="24"/>
        <end position="46"/>
    </location>
</feature>
<evidence type="ECO:0000256" key="7">
    <source>
        <dbReference type="SAM" id="SignalP"/>
    </source>
</evidence>
<name>A0A401T2R0_CHIPU</name>
<comment type="subcellular location">
    <subcellularLocation>
        <location evidence="1">Secreted</location>
    </subcellularLocation>
</comment>
<reference evidence="9 10" key="1">
    <citation type="journal article" date="2018" name="Nat. Ecol. Evol.">
        <title>Shark genomes provide insights into elasmobranch evolution and the origin of vertebrates.</title>
        <authorList>
            <person name="Hara Y"/>
            <person name="Yamaguchi K"/>
            <person name="Onimaru K"/>
            <person name="Kadota M"/>
            <person name="Koyanagi M"/>
            <person name="Keeley SD"/>
            <person name="Tatsumi K"/>
            <person name="Tanaka K"/>
            <person name="Motone F"/>
            <person name="Kageyama Y"/>
            <person name="Nozu R"/>
            <person name="Adachi N"/>
            <person name="Nishimura O"/>
            <person name="Nakagawa R"/>
            <person name="Tanegashima C"/>
            <person name="Kiyatake I"/>
            <person name="Matsumoto R"/>
            <person name="Murakumo K"/>
            <person name="Nishida K"/>
            <person name="Terakita A"/>
            <person name="Kuratani S"/>
            <person name="Sato K"/>
            <person name="Hyodo S Kuraku.S."/>
        </authorList>
    </citation>
    <scope>NUCLEOTIDE SEQUENCE [LARGE SCALE GENOMIC DNA]</scope>
</reference>
<keyword evidence="3" id="KW-0964">Secreted</keyword>
<dbReference type="GO" id="GO:0032926">
    <property type="term" value="P:negative regulation of activin receptor signaling pathway"/>
    <property type="evidence" value="ECO:0007669"/>
    <property type="project" value="UniProtKB-ARBA"/>
</dbReference>
<keyword evidence="5" id="KW-1015">Disulfide bond</keyword>
<protein>
    <recommendedName>
        <fullName evidence="8">CTCK domain-containing protein</fullName>
    </recommendedName>
</protein>
<comment type="caution">
    <text evidence="9">The sequence shown here is derived from an EMBL/GenBank/DDBJ whole genome shotgun (WGS) entry which is preliminary data.</text>
</comment>
<dbReference type="PANTHER" id="PTHR15273:SF8">
    <property type="entry name" value="CERBERUS"/>
    <property type="match status" value="1"/>
</dbReference>
<dbReference type="Proteomes" id="UP000287033">
    <property type="component" value="Unassembled WGS sequence"/>
</dbReference>
<evidence type="ECO:0000256" key="1">
    <source>
        <dbReference type="ARBA" id="ARBA00004613"/>
    </source>
</evidence>
<feature type="domain" description="CTCK" evidence="8">
    <location>
        <begin position="263"/>
        <end position="337"/>
    </location>
</feature>
<keyword evidence="4 7" id="KW-0732">Signal</keyword>
<evidence type="ECO:0000256" key="4">
    <source>
        <dbReference type="ARBA" id="ARBA00022729"/>
    </source>
</evidence>
<evidence type="ECO:0000256" key="5">
    <source>
        <dbReference type="ARBA" id="ARBA00023157"/>
    </source>
</evidence>